<reference evidence="3 4" key="1">
    <citation type="submission" date="2019-08" db="EMBL/GenBank/DDBJ databases">
        <title>Draft genome sequence of Ulvibacter marinus type strain NBRC 109484.</title>
        <authorList>
            <person name="Kawano K."/>
            <person name="Ushijima N."/>
            <person name="Kihara M."/>
            <person name="Itoh H."/>
        </authorList>
    </citation>
    <scope>NUCLEOTIDE SEQUENCE [LARGE SCALE GENOMIC DNA]</scope>
    <source>
        <strain evidence="3 4">NBRC 109484</strain>
    </source>
</reference>
<dbReference type="InterPro" id="IPR010502">
    <property type="entry name" value="Carb-bd_dom_fam9"/>
</dbReference>
<evidence type="ECO:0000259" key="2">
    <source>
        <dbReference type="Pfam" id="PF19313"/>
    </source>
</evidence>
<protein>
    <submittedName>
        <fullName evidence="3">Uncharacterized protein</fullName>
    </submittedName>
</protein>
<comment type="caution">
    <text evidence="3">The sequence shown here is derived from an EMBL/GenBank/DDBJ whole genome shotgun (WGS) entry which is preliminary data.</text>
</comment>
<keyword evidence="4" id="KW-1185">Reference proteome</keyword>
<dbReference type="AlphaFoldDB" id="A0A5J4INZ0"/>
<dbReference type="GO" id="GO:0016052">
    <property type="term" value="P:carbohydrate catabolic process"/>
    <property type="evidence" value="ECO:0007669"/>
    <property type="project" value="InterPro"/>
</dbReference>
<evidence type="ECO:0000313" key="3">
    <source>
        <dbReference type="EMBL" id="GER59259.1"/>
    </source>
</evidence>
<dbReference type="InterPro" id="IPR045670">
    <property type="entry name" value="DUF5916"/>
</dbReference>
<proteinExistence type="predicted"/>
<dbReference type="OrthoDB" id="9786766at2"/>
<dbReference type="SUPFAM" id="SSF49344">
    <property type="entry name" value="CBD9-like"/>
    <property type="match status" value="1"/>
</dbReference>
<accession>A0A5J4INZ0</accession>
<gene>
    <name evidence="3" type="ORF">ULMA_13670</name>
</gene>
<dbReference type="GO" id="GO:0004553">
    <property type="term" value="F:hydrolase activity, hydrolyzing O-glycosyl compounds"/>
    <property type="evidence" value="ECO:0007669"/>
    <property type="project" value="InterPro"/>
</dbReference>
<dbReference type="GO" id="GO:0030246">
    <property type="term" value="F:carbohydrate binding"/>
    <property type="evidence" value="ECO:0007669"/>
    <property type="project" value="InterPro"/>
</dbReference>
<dbReference type="CDD" id="cd09618">
    <property type="entry name" value="CBM9_like_2"/>
    <property type="match status" value="1"/>
</dbReference>
<dbReference type="Proteomes" id="UP000326509">
    <property type="component" value="Unassembled WGS sequence"/>
</dbReference>
<evidence type="ECO:0000259" key="1">
    <source>
        <dbReference type="Pfam" id="PF06452"/>
    </source>
</evidence>
<dbReference type="RefSeq" id="WP_151673363.1">
    <property type="nucleotide sequence ID" value="NZ_BKCG01000002.1"/>
</dbReference>
<feature type="domain" description="Carbohydrate-binding" evidence="1">
    <location>
        <begin position="40"/>
        <end position="184"/>
    </location>
</feature>
<organism evidence="3 4">
    <name type="scientific">Patiriisocius marinus</name>
    <dbReference type="NCBI Taxonomy" id="1397112"/>
    <lineage>
        <taxon>Bacteria</taxon>
        <taxon>Pseudomonadati</taxon>
        <taxon>Bacteroidota</taxon>
        <taxon>Flavobacteriia</taxon>
        <taxon>Flavobacteriales</taxon>
        <taxon>Flavobacteriaceae</taxon>
        <taxon>Patiriisocius</taxon>
    </lineage>
</organism>
<dbReference type="EMBL" id="BKCG01000002">
    <property type="protein sequence ID" value="GER59259.1"/>
    <property type="molecule type" value="Genomic_DNA"/>
</dbReference>
<feature type="domain" description="DUF5916" evidence="2">
    <location>
        <begin position="233"/>
        <end position="804"/>
    </location>
</feature>
<dbReference type="Pfam" id="PF19313">
    <property type="entry name" value="DUF5916"/>
    <property type="match status" value="1"/>
</dbReference>
<dbReference type="Gene3D" id="2.60.40.1190">
    <property type="match status" value="1"/>
</dbReference>
<dbReference type="Pfam" id="PF06452">
    <property type="entry name" value="CBM9_1"/>
    <property type="match status" value="1"/>
</dbReference>
<evidence type="ECO:0000313" key="4">
    <source>
        <dbReference type="Proteomes" id="UP000326509"/>
    </source>
</evidence>
<sequence>MNLRRNFLSILFFISAITISFSQVSKRSVEASRITNSPKIDGTLDDVIWNSLPKYGNFNMLDPGTEGDISKGYETEFQLAYDDKAVYVAVYLNDLDPDAIASQFSQRDDINVQADYIAIALNTYNDGINETRFGITSAGTIFDSKISINNEDLGYNVVFEGRMSKDAKGWYAEFKIPYRALRFPEIEVQDWSINLYRKMIHINETHSFAPIDNTKGKRTQYNASISGIRNINPPTRLTLFPFAQGVVSNFEGETETSISAGMDIKYGLSDSFTLDATLIPDFGQAAFDNVTLNLGPFEQTFSEQRQFFKEGTELFNKGRIFFSRRVGNRPSGPLEELGEHEVIDEFPKRVQLLNAIKVSGRTQENLGIGIFNAITERTFTAVRDSITGTIREVEVEPLTNYNIVVLDQQFNDNSSISLINTNVVRDGHFRDANVTAVVFDVSDKENTYNTSGRAIVSNVNLATGNQSGLRTELDIASTQGKFRYRVGHDFANTTFDINDLGLNRTNNYNNFVAGLSYEIFNPTKTFNKYRFQLTARHSRLYKPSVQTQNYINFNSFFVLPTRFAFGGNVSWDSKRDDYFEARVAGRFVSFPESVGGRVWISSDFRKKFALDSGLGCRVAFDDPQRQYYIDFSPRYRFSDKFNMILRSDFSLRNKNFGYVNIIDDEVILGQRNITSLENAITASYNFDPYKAINFRFRNFWTTVDYTENIFFELNEDGTRQLASYDTTDEDPNANFNIWNLDLSYTWRFAPGSEATLLYRNQIFNNDNESTVNYTESLGSLFDQEIQNTVSLRVTYFIDYNNLKTFLKKDS</sequence>
<name>A0A5J4INZ0_9FLAO</name>